<comment type="caution">
    <text evidence="1">The sequence shown here is derived from an EMBL/GenBank/DDBJ whole genome shotgun (WGS) entry which is preliminary data.</text>
</comment>
<dbReference type="EMBL" id="LAZR01019101">
    <property type="protein sequence ID" value="KKL93765.1"/>
    <property type="molecule type" value="Genomic_DNA"/>
</dbReference>
<evidence type="ECO:0000313" key="1">
    <source>
        <dbReference type="EMBL" id="KKL93765.1"/>
    </source>
</evidence>
<dbReference type="SUPFAM" id="SSF109805">
    <property type="entry name" value="Phenylalanine zipper"/>
    <property type="match status" value="1"/>
</dbReference>
<proteinExistence type="predicted"/>
<dbReference type="InterPro" id="IPR036290">
    <property type="entry name" value="Phe_ZIP_sf"/>
</dbReference>
<organism evidence="1">
    <name type="scientific">marine sediment metagenome</name>
    <dbReference type="NCBI Taxonomy" id="412755"/>
    <lineage>
        <taxon>unclassified sequences</taxon>
        <taxon>metagenomes</taxon>
        <taxon>ecological metagenomes</taxon>
    </lineage>
</organism>
<gene>
    <name evidence="1" type="ORF">LCGC14_1871350</name>
</gene>
<accession>A0A0F9IIY9</accession>
<sequence>MSTLVLICYVILNTSPIEQTCHVEDYATLEYRDWIEFCEVHKKDTSNSLANGFDRFGRARRVSVCKQYIGSTP</sequence>
<dbReference type="AlphaFoldDB" id="A0A0F9IIY9"/>
<protein>
    <submittedName>
        <fullName evidence="1">Uncharacterized protein</fullName>
    </submittedName>
</protein>
<name>A0A0F9IIY9_9ZZZZ</name>
<reference evidence="1" key="1">
    <citation type="journal article" date="2015" name="Nature">
        <title>Complex archaea that bridge the gap between prokaryotes and eukaryotes.</title>
        <authorList>
            <person name="Spang A."/>
            <person name="Saw J.H."/>
            <person name="Jorgensen S.L."/>
            <person name="Zaremba-Niedzwiedzka K."/>
            <person name="Martijn J."/>
            <person name="Lind A.E."/>
            <person name="van Eijk R."/>
            <person name="Schleper C."/>
            <person name="Guy L."/>
            <person name="Ettema T.J."/>
        </authorList>
    </citation>
    <scope>NUCLEOTIDE SEQUENCE</scope>
</reference>